<evidence type="ECO:0000313" key="7">
    <source>
        <dbReference type="EMBL" id="BBF82170.1"/>
    </source>
</evidence>
<dbReference type="Proteomes" id="UP000278756">
    <property type="component" value="Chromosome 2"/>
</dbReference>
<dbReference type="PANTHER" id="PTHR12219">
    <property type="entry name" value="NADH-UBIQUINONE OXIDOREDUCTASE"/>
    <property type="match status" value="1"/>
</dbReference>
<dbReference type="EMBL" id="AP018828">
    <property type="protein sequence ID" value="BBF82170.1"/>
    <property type="molecule type" value="Genomic_DNA"/>
</dbReference>
<reference evidence="8" key="2">
    <citation type="journal article" date="2017" name="Plant Physiol. Biochem.">
        <title>Differential oxidative and antioxidative response of duckweed Lemna minor toward plant growth promoting/inhibiting bacteria.</title>
        <authorList>
            <person name="Ishizawa H."/>
            <person name="Kuroda M."/>
            <person name="Morikawa M."/>
            <person name="Ike M."/>
        </authorList>
    </citation>
    <scope>NUCLEOTIDE SEQUENCE [LARGE SCALE GENOMIC DNA]</scope>
    <source>
        <strain evidence="8">M6</strain>
    </source>
</reference>
<evidence type="ECO:0000313" key="8">
    <source>
        <dbReference type="Proteomes" id="UP000278756"/>
    </source>
</evidence>
<reference evidence="8" key="1">
    <citation type="journal article" date="2017" name="Biotechnol. Biofuels">
        <title>Evaluation of environmental bacterial communities as a factor affecting the growth of duckweed Lemna minor.</title>
        <authorList>
            <person name="Ishizawa H."/>
            <person name="Kuroda M."/>
            <person name="Morikawa M."/>
            <person name="Ike M."/>
        </authorList>
    </citation>
    <scope>NUCLEOTIDE SEQUENCE [LARGE SCALE GENOMIC DNA]</scope>
    <source>
        <strain evidence="8">M6</strain>
    </source>
</reference>
<protein>
    <submittedName>
        <fullName evidence="7">NADH-ubiquinone oxidoreductase-related protein</fullName>
    </submittedName>
</protein>
<keyword evidence="4" id="KW-0809">Transit peptide</keyword>
<dbReference type="InterPro" id="IPR038532">
    <property type="entry name" value="NDUFS4-like_sf"/>
</dbReference>
<evidence type="ECO:0000256" key="2">
    <source>
        <dbReference type="ARBA" id="ARBA00022448"/>
    </source>
</evidence>
<dbReference type="InterPro" id="IPR006885">
    <property type="entry name" value="NADH_UbQ_FeS_4_mit-like"/>
</dbReference>
<keyword evidence="3" id="KW-0679">Respiratory chain</keyword>
<evidence type="ECO:0000256" key="3">
    <source>
        <dbReference type="ARBA" id="ARBA00022660"/>
    </source>
</evidence>
<name>A0A3G9G4E2_9CAUL</name>
<evidence type="ECO:0000256" key="6">
    <source>
        <dbReference type="ARBA" id="ARBA00023136"/>
    </source>
</evidence>
<keyword evidence="5" id="KW-0249">Electron transport</keyword>
<dbReference type="Gene3D" id="3.30.160.190">
    <property type="entry name" value="atu1810 like domain"/>
    <property type="match status" value="1"/>
</dbReference>
<keyword evidence="6" id="KW-0472">Membrane</keyword>
<evidence type="ECO:0000256" key="5">
    <source>
        <dbReference type="ARBA" id="ARBA00022982"/>
    </source>
</evidence>
<accession>A0A3G9G4E2</accession>
<comment type="subcellular location">
    <subcellularLocation>
        <location evidence="1">Membrane</location>
    </subcellularLocation>
</comment>
<evidence type="ECO:0000256" key="4">
    <source>
        <dbReference type="ARBA" id="ARBA00022946"/>
    </source>
</evidence>
<dbReference type="GO" id="GO:0016020">
    <property type="term" value="C:membrane"/>
    <property type="evidence" value="ECO:0007669"/>
    <property type="project" value="UniProtKB-SubCell"/>
</dbReference>
<dbReference type="AlphaFoldDB" id="A0A3G9G4E2"/>
<dbReference type="Pfam" id="PF04800">
    <property type="entry name" value="NDUS4"/>
    <property type="match status" value="1"/>
</dbReference>
<keyword evidence="7" id="KW-0830">Ubiquinone</keyword>
<proteinExistence type="predicted"/>
<organism evidence="7 8">
    <name type="scientific">Asticcacaulis excentricus</name>
    <dbReference type="NCBI Taxonomy" id="78587"/>
    <lineage>
        <taxon>Bacteria</taxon>
        <taxon>Pseudomonadati</taxon>
        <taxon>Pseudomonadota</taxon>
        <taxon>Alphaproteobacteria</taxon>
        <taxon>Caulobacterales</taxon>
        <taxon>Caulobacteraceae</taxon>
        <taxon>Asticcacaulis</taxon>
    </lineage>
</organism>
<dbReference type="PANTHER" id="PTHR12219:SF8">
    <property type="entry name" value="NADH DEHYDROGENASE [UBIQUINONE] IRON-SULFUR PROTEIN 4, MITOCHONDRIAL"/>
    <property type="match status" value="1"/>
</dbReference>
<evidence type="ECO:0000256" key="1">
    <source>
        <dbReference type="ARBA" id="ARBA00004370"/>
    </source>
</evidence>
<dbReference type="GO" id="GO:0022900">
    <property type="term" value="P:electron transport chain"/>
    <property type="evidence" value="ECO:0007669"/>
    <property type="project" value="InterPro"/>
</dbReference>
<gene>
    <name evidence="7" type="ORF">EM6_2800</name>
</gene>
<sequence>MPKSGFVVTDLDHPDIESGQISRPQEIVMFARIFKPSKTAMQSGKAKTQDWVLEFEPASARTPDPLMGWISAADTHTQVRLSFDTKEQAMAYAETHGIPFRLIEPETPPKIIKAYADNFASNRRQSWTH</sequence>
<keyword evidence="2" id="KW-0813">Transport</keyword>